<evidence type="ECO:0000256" key="2">
    <source>
        <dbReference type="ARBA" id="ARBA00022679"/>
    </source>
</evidence>
<evidence type="ECO:0000313" key="10">
    <source>
        <dbReference type="EMBL" id="HGT98273.1"/>
    </source>
</evidence>
<dbReference type="PIRSF" id="PIRSF000530">
    <property type="entry name" value="Galactokinase"/>
    <property type="match status" value="1"/>
</dbReference>
<dbReference type="InterPro" id="IPR014721">
    <property type="entry name" value="Ribsml_uS5_D2-typ_fold_subgr"/>
</dbReference>
<dbReference type="InterPro" id="IPR000705">
    <property type="entry name" value="Galactokinase"/>
</dbReference>
<evidence type="ECO:0000256" key="4">
    <source>
        <dbReference type="ARBA" id="ARBA00022777"/>
    </source>
</evidence>
<comment type="caution">
    <text evidence="10">The sequence shown here is derived from an EMBL/GenBank/DDBJ whole genome shotgun (WGS) entry which is preliminary data.</text>
</comment>
<dbReference type="GO" id="GO:0006012">
    <property type="term" value="P:galactose metabolic process"/>
    <property type="evidence" value="ECO:0007669"/>
    <property type="project" value="InterPro"/>
</dbReference>
<dbReference type="Gene3D" id="3.30.70.890">
    <property type="entry name" value="GHMP kinase, C-terminal domain"/>
    <property type="match status" value="1"/>
</dbReference>
<evidence type="ECO:0000256" key="1">
    <source>
        <dbReference type="ARBA" id="ARBA00006566"/>
    </source>
</evidence>
<dbReference type="PRINTS" id="PR00959">
    <property type="entry name" value="MEVGALKINASE"/>
</dbReference>
<evidence type="ECO:0000256" key="5">
    <source>
        <dbReference type="ARBA" id="ARBA00022840"/>
    </source>
</evidence>
<dbReference type="InterPro" id="IPR019539">
    <property type="entry name" value="GalKase_N"/>
</dbReference>
<dbReference type="AlphaFoldDB" id="A0A7J3MXI5"/>
<evidence type="ECO:0000256" key="3">
    <source>
        <dbReference type="ARBA" id="ARBA00022741"/>
    </source>
</evidence>
<dbReference type="InterPro" id="IPR006203">
    <property type="entry name" value="GHMP_knse_ATP-bd_CS"/>
</dbReference>
<dbReference type="EMBL" id="DTDH01000073">
    <property type="protein sequence ID" value="HGT98273.1"/>
    <property type="molecule type" value="Genomic_DNA"/>
</dbReference>
<dbReference type="SUPFAM" id="SSF55060">
    <property type="entry name" value="GHMP Kinase, C-terminal domain"/>
    <property type="match status" value="1"/>
</dbReference>
<keyword evidence="5" id="KW-0067">ATP-binding</keyword>
<evidence type="ECO:0000313" key="9">
    <source>
        <dbReference type="EMBL" id="HFQ78921.1"/>
    </source>
</evidence>
<dbReference type="Pfam" id="PF00288">
    <property type="entry name" value="GHMP_kinases_N"/>
    <property type="match status" value="1"/>
</dbReference>
<dbReference type="InterPro" id="IPR006206">
    <property type="entry name" value="Mevalonate/galactokinase"/>
</dbReference>
<dbReference type="PANTHER" id="PTHR10457">
    <property type="entry name" value="MEVALONATE KINASE/GALACTOKINASE"/>
    <property type="match status" value="1"/>
</dbReference>
<gene>
    <name evidence="9" type="ORF">ENT99_04360</name>
    <name evidence="10" type="ORF">ENU64_02420</name>
</gene>
<evidence type="ECO:0000259" key="6">
    <source>
        <dbReference type="Pfam" id="PF00288"/>
    </source>
</evidence>
<feature type="domain" description="Galactokinase N-terminal" evidence="8">
    <location>
        <begin position="12"/>
        <end position="61"/>
    </location>
</feature>
<dbReference type="PRINTS" id="PR00473">
    <property type="entry name" value="GALCTOKINASE"/>
</dbReference>
<dbReference type="PROSITE" id="PS00627">
    <property type="entry name" value="GHMP_KINASES_ATP"/>
    <property type="match status" value="1"/>
</dbReference>
<dbReference type="PANTHER" id="PTHR10457:SF7">
    <property type="entry name" value="GALACTOKINASE-RELATED"/>
    <property type="match status" value="1"/>
</dbReference>
<keyword evidence="4 10" id="KW-0418">Kinase</keyword>
<dbReference type="GO" id="GO:0005829">
    <property type="term" value="C:cytosol"/>
    <property type="evidence" value="ECO:0007669"/>
    <property type="project" value="TreeGrafter"/>
</dbReference>
<comment type="similarity">
    <text evidence="1">Belongs to the GHMP kinase family. GalK subfamily.</text>
</comment>
<accession>A0A7J3MXI5</accession>
<dbReference type="GO" id="GO:0005524">
    <property type="term" value="F:ATP binding"/>
    <property type="evidence" value="ECO:0007669"/>
    <property type="project" value="UniProtKB-KW"/>
</dbReference>
<keyword evidence="3" id="KW-0547">Nucleotide-binding</keyword>
<dbReference type="InterPro" id="IPR013750">
    <property type="entry name" value="GHMP_kinase_C_dom"/>
</dbReference>
<dbReference type="InterPro" id="IPR036554">
    <property type="entry name" value="GHMP_kinase_C_sf"/>
</dbReference>
<feature type="domain" description="GHMP kinase C-terminal" evidence="7">
    <location>
        <begin position="323"/>
        <end position="399"/>
    </location>
</feature>
<evidence type="ECO:0000259" key="8">
    <source>
        <dbReference type="Pfam" id="PF10509"/>
    </source>
</evidence>
<dbReference type="InterPro" id="IPR006204">
    <property type="entry name" value="GHMP_kinase_N_dom"/>
</dbReference>
<dbReference type="EMBL" id="DTAU01000086">
    <property type="protein sequence ID" value="HFQ78921.1"/>
    <property type="molecule type" value="Genomic_DNA"/>
</dbReference>
<keyword evidence="2" id="KW-0808">Transferase</keyword>
<reference evidence="10" key="1">
    <citation type="journal article" date="2020" name="mSystems">
        <title>Genome- and Community-Level Interaction Insights into Carbon Utilization and Element Cycling Functions of Hydrothermarchaeota in Hydrothermal Sediment.</title>
        <authorList>
            <person name="Zhou Z."/>
            <person name="Liu Y."/>
            <person name="Xu W."/>
            <person name="Pan J."/>
            <person name="Luo Z.H."/>
            <person name="Li M."/>
        </authorList>
    </citation>
    <scope>NUCLEOTIDE SEQUENCE [LARGE SCALE GENOMIC DNA]</scope>
    <source>
        <strain evidence="9">SpSt-629</strain>
        <strain evidence="10">SpSt-688</strain>
    </source>
</reference>
<proteinExistence type="inferred from homology"/>
<name>A0A7J3MXI5_9CREN</name>
<dbReference type="Pfam" id="PF10509">
    <property type="entry name" value="GalKase_gal_bdg"/>
    <property type="match status" value="1"/>
</dbReference>
<evidence type="ECO:0000259" key="7">
    <source>
        <dbReference type="Pfam" id="PF08544"/>
    </source>
</evidence>
<dbReference type="Pfam" id="PF08544">
    <property type="entry name" value="GHMP_kinases_C"/>
    <property type="match status" value="1"/>
</dbReference>
<organism evidence="10">
    <name type="scientific">Ignisphaera aggregans</name>
    <dbReference type="NCBI Taxonomy" id="334771"/>
    <lineage>
        <taxon>Archaea</taxon>
        <taxon>Thermoproteota</taxon>
        <taxon>Thermoprotei</taxon>
        <taxon>Desulfurococcales</taxon>
        <taxon>Desulfurococcaceae</taxon>
        <taxon>Ignisphaera</taxon>
    </lineage>
</organism>
<dbReference type="Gene3D" id="3.30.230.10">
    <property type="match status" value="1"/>
</dbReference>
<dbReference type="SUPFAM" id="SSF54211">
    <property type="entry name" value="Ribosomal protein S5 domain 2-like"/>
    <property type="match status" value="1"/>
</dbReference>
<protein>
    <submittedName>
        <fullName evidence="10">GHMP kinase</fullName>
    </submittedName>
</protein>
<dbReference type="InterPro" id="IPR020568">
    <property type="entry name" value="Ribosomal_Su5_D2-typ_SF"/>
</dbReference>
<dbReference type="GO" id="GO:0004335">
    <property type="term" value="F:galactokinase activity"/>
    <property type="evidence" value="ECO:0007669"/>
    <property type="project" value="InterPro"/>
</dbReference>
<sequence>MSEQSQVDLVVKEFKDIFRSKHEVVVSAPGRLDFLNTHQDYKGLPVVAVGIDLRTYVAIRRSGDRLLIVGSGNMLDEGSRYLDIFPVDAPNLIDSPKWFGNYVRAAVSVLKEDGYSIDGARIWIRSWIPMGSGLGSSGTLLVSLIGAFNELFGFGLDTKAIAEYAYRAEHDIMGIPCGRLDQYAAAFGNIVYIETRPPYNIDILNLSGGFFAVIDTGIRHSTAEIHPKRQKEIEEGLSKLVDIVSRDLKELLGLRYWEPRWEYLDLTTLIPYIKLLDEKPRDRILYTLKSHRSTILALKAIKGRAIDVEEISETLEVEINRARELLNKGVLDVVGEVMTYQHKLLSKLYDVSLPQIDSLVEKLIEFGALGAKLSGAGLGGAVIALFRDKETAEKAVKNIIDSRYGVRGWIVKIDRGLTVHGDDYEG</sequence>
<feature type="domain" description="GHMP kinase N-terminal" evidence="6">
    <location>
        <begin position="101"/>
        <end position="188"/>
    </location>
</feature>